<proteinExistence type="inferred from homology"/>
<keyword evidence="7" id="KW-0249">Electron transport</keyword>
<dbReference type="InterPro" id="IPR004462">
    <property type="entry name" value="Desulfoferrodoxin_N"/>
</dbReference>
<evidence type="ECO:0000259" key="14">
    <source>
        <dbReference type="Pfam" id="PF06397"/>
    </source>
</evidence>
<evidence type="ECO:0000256" key="8">
    <source>
        <dbReference type="ARBA" id="ARBA00023004"/>
    </source>
</evidence>
<dbReference type="CDD" id="cd00974">
    <property type="entry name" value="DSRD"/>
    <property type="match status" value="1"/>
</dbReference>
<keyword evidence="5" id="KW-0813">Transport</keyword>
<dbReference type="SUPFAM" id="SSF57802">
    <property type="entry name" value="Rubredoxin-like"/>
    <property type="match status" value="1"/>
</dbReference>
<dbReference type="KEGG" id="ttf:THTE_0582"/>
<dbReference type="InterPro" id="IPR051233">
    <property type="entry name" value="Desulfoferrodoxin_SOR"/>
</dbReference>
<dbReference type="InterPro" id="IPR038094">
    <property type="entry name" value="Desulfoferrodoxin_N_sf"/>
</dbReference>
<feature type="domain" description="Desulfoferrodoxin ferrous iron-binding" evidence="13">
    <location>
        <begin position="42"/>
        <end position="124"/>
    </location>
</feature>
<evidence type="ECO:0000256" key="7">
    <source>
        <dbReference type="ARBA" id="ARBA00022982"/>
    </source>
</evidence>
<evidence type="ECO:0000256" key="10">
    <source>
        <dbReference type="ARBA" id="ARBA00031398"/>
    </source>
</evidence>
<keyword evidence="8 12" id="KW-0408">Iron</keyword>
<comment type="catalytic activity">
    <reaction evidence="11">
        <text>reduced [rubredoxin] + superoxide + 2 H(+) = oxidized [rubredoxin] + H2O2</text>
        <dbReference type="Rhea" id="RHEA:21324"/>
        <dbReference type="Rhea" id="RHEA-COMP:10302"/>
        <dbReference type="Rhea" id="RHEA-COMP:10303"/>
        <dbReference type="ChEBI" id="CHEBI:15378"/>
        <dbReference type="ChEBI" id="CHEBI:16240"/>
        <dbReference type="ChEBI" id="CHEBI:18421"/>
        <dbReference type="ChEBI" id="CHEBI:29033"/>
        <dbReference type="ChEBI" id="CHEBI:29034"/>
        <dbReference type="EC" id="1.15.1.2"/>
    </reaction>
</comment>
<evidence type="ECO:0000256" key="11">
    <source>
        <dbReference type="ARBA" id="ARBA00047448"/>
    </source>
</evidence>
<dbReference type="Gene3D" id="2.60.40.730">
    <property type="entry name" value="SOR catalytic domain"/>
    <property type="match status" value="1"/>
</dbReference>
<comment type="cofactor">
    <cofactor evidence="12">
        <name>Fe(2+)</name>
        <dbReference type="ChEBI" id="CHEBI:29033"/>
    </cofactor>
    <text evidence="12">Binds 1 Fe(2+) ion per subunit. The iron ion 2 is coordinated via four histidines and one cysteine residue.</text>
</comment>
<feature type="binding site" evidence="12">
    <location>
        <position position="10"/>
    </location>
    <ligand>
        <name>Fe cation</name>
        <dbReference type="ChEBI" id="CHEBI:24875"/>
        <label>1</label>
    </ligand>
</feature>
<evidence type="ECO:0000256" key="3">
    <source>
        <dbReference type="ARBA" id="ARBA00012679"/>
    </source>
</evidence>
<evidence type="ECO:0000259" key="13">
    <source>
        <dbReference type="Pfam" id="PF01880"/>
    </source>
</evidence>
<gene>
    <name evidence="15" type="ORF">THTE_0582</name>
</gene>
<dbReference type="GO" id="GO:0019430">
    <property type="term" value="P:removal of superoxide radicals"/>
    <property type="evidence" value="ECO:0007669"/>
    <property type="project" value="InterPro"/>
</dbReference>
<dbReference type="NCBIfam" id="TIGR00319">
    <property type="entry name" value="desulf_FeS4"/>
    <property type="match status" value="1"/>
</dbReference>
<feature type="domain" description="Desulfoferrodoxin N-terminal" evidence="14">
    <location>
        <begin position="3"/>
        <end position="36"/>
    </location>
</feature>
<dbReference type="SUPFAM" id="SSF49367">
    <property type="entry name" value="Superoxide reductase-like"/>
    <property type="match status" value="1"/>
</dbReference>
<dbReference type="Pfam" id="PF06397">
    <property type="entry name" value="Desulfoferrod_N"/>
    <property type="match status" value="1"/>
</dbReference>
<keyword evidence="16" id="KW-1185">Reference proteome</keyword>
<feature type="binding site" evidence="12">
    <location>
        <position position="30"/>
    </location>
    <ligand>
        <name>Fe cation</name>
        <dbReference type="ChEBI" id="CHEBI:24875"/>
        <label>1</label>
    </ligand>
</feature>
<comment type="similarity">
    <text evidence="2">Belongs to the desulfoferrodoxin family.</text>
</comment>
<evidence type="ECO:0000256" key="9">
    <source>
        <dbReference type="ARBA" id="ARBA00024690"/>
    </source>
</evidence>
<comment type="function">
    <text evidence="9">Catalyzes the one-electron reduction of superoxide anion radical to hydrogen peroxide at a nonheme ferrous iron center. Plays a fundamental role in case of oxidative stress via its superoxide detoxification activity.</text>
</comment>
<keyword evidence="15" id="KW-0560">Oxidoreductase</keyword>
<dbReference type="PANTHER" id="PTHR36541">
    <property type="entry name" value="SUPEROXIDE REDUCTASE-RELATED"/>
    <property type="match status" value="1"/>
</dbReference>
<feature type="binding site" evidence="12">
    <location>
        <position position="75"/>
    </location>
    <ligand>
        <name>Fe cation</name>
        <dbReference type="ChEBI" id="CHEBI:24875"/>
        <label>2</label>
        <note>catalytic</note>
    </ligand>
</feature>
<dbReference type="RefSeq" id="WP_095413871.1">
    <property type="nucleotide sequence ID" value="NZ_CP018477.1"/>
</dbReference>
<evidence type="ECO:0000256" key="2">
    <source>
        <dbReference type="ARBA" id="ARBA00005941"/>
    </source>
</evidence>
<comment type="cofactor">
    <cofactor evidence="1">
        <name>Cu(2+)</name>
        <dbReference type="ChEBI" id="CHEBI:29036"/>
    </cofactor>
</comment>
<evidence type="ECO:0000256" key="6">
    <source>
        <dbReference type="ARBA" id="ARBA00022723"/>
    </source>
</evidence>
<dbReference type="EMBL" id="CP018477">
    <property type="protein sequence ID" value="ASV73184.1"/>
    <property type="molecule type" value="Genomic_DNA"/>
</dbReference>
<feature type="binding site" evidence="12">
    <location>
        <position position="49"/>
    </location>
    <ligand>
        <name>Fe cation</name>
        <dbReference type="ChEBI" id="CHEBI:24875"/>
        <label>2</label>
        <note>catalytic</note>
    </ligand>
</feature>
<dbReference type="OrthoDB" id="9814936at2"/>
<dbReference type="GO" id="GO:0005506">
    <property type="term" value="F:iron ion binding"/>
    <property type="evidence" value="ECO:0007669"/>
    <property type="project" value="InterPro"/>
</dbReference>
<dbReference type="InterPro" id="IPR036073">
    <property type="entry name" value="Desulfoferrodoxin_Fe-bd_dom_sf"/>
</dbReference>
<evidence type="ECO:0000256" key="4">
    <source>
        <dbReference type="ARBA" id="ARBA00014839"/>
    </source>
</evidence>
<comment type="cofactor">
    <cofactor evidence="12">
        <name>Fe(3+)</name>
        <dbReference type="ChEBI" id="CHEBI:29034"/>
    </cofactor>
    <text evidence="12">Binds 1 Fe(3+) ion per subunit. The iron ion 1 is coordinated via 4 cysteine residues.</text>
</comment>
<evidence type="ECO:0000256" key="1">
    <source>
        <dbReference type="ARBA" id="ARBA00001973"/>
    </source>
</evidence>
<dbReference type="InterPro" id="IPR004793">
    <property type="entry name" value="Desulfoferrodoxin_rbo"/>
</dbReference>
<dbReference type="NCBIfam" id="TIGR00320">
    <property type="entry name" value="dfx_rbo"/>
    <property type="match status" value="1"/>
</dbReference>
<dbReference type="EC" id="1.15.1.2" evidence="3"/>
<feature type="binding site" evidence="12">
    <location>
        <position position="116"/>
    </location>
    <ligand>
        <name>Fe cation</name>
        <dbReference type="ChEBI" id="CHEBI:24875"/>
        <label>2</label>
        <note>catalytic</note>
    </ligand>
</feature>
<dbReference type="AlphaFoldDB" id="A0A286RB43"/>
<feature type="binding site" evidence="12">
    <location>
        <position position="119"/>
    </location>
    <ligand>
        <name>Fe cation</name>
        <dbReference type="ChEBI" id="CHEBI:24875"/>
        <label>2</label>
        <note>catalytic</note>
    </ligand>
</feature>
<evidence type="ECO:0000313" key="16">
    <source>
        <dbReference type="Proteomes" id="UP000215086"/>
    </source>
</evidence>
<evidence type="ECO:0000256" key="12">
    <source>
        <dbReference type="PIRSR" id="PIRSR604793-1"/>
    </source>
</evidence>
<dbReference type="Gene3D" id="2.20.28.100">
    <property type="entry name" value="Desulphoferrodoxin, N-terminal domain"/>
    <property type="match status" value="1"/>
</dbReference>
<name>A0A286RB43_9BACT</name>
<protein>
    <recommendedName>
        <fullName evidence="4">Desulfoferrodoxin</fullName>
        <ecNumber evidence="3">1.15.1.2</ecNumber>
    </recommendedName>
    <alternativeName>
        <fullName evidence="10">Superoxide reductase</fullName>
    </alternativeName>
</protein>
<reference evidence="15 16" key="1">
    <citation type="journal article" name="Front. Microbiol.">
        <title>Sugar Metabolism of the First Thermophilic Planctomycete Thermogutta terrifontis: Comparative Genomic and Transcriptomic Approaches.</title>
        <authorList>
            <person name="Elcheninov A.G."/>
            <person name="Menzel P."/>
            <person name="Gudbergsdottir S.R."/>
            <person name="Slesarev A.I."/>
            <person name="Kadnikov V.V."/>
            <person name="Krogh A."/>
            <person name="Bonch-Osmolovskaya E.A."/>
            <person name="Peng X."/>
            <person name="Kublanov I.V."/>
        </authorList>
    </citation>
    <scope>NUCLEOTIDE SEQUENCE [LARGE SCALE GENOMIC DNA]</scope>
    <source>
        <strain evidence="15 16">R1</strain>
    </source>
</reference>
<dbReference type="NCBIfam" id="TIGR00332">
    <property type="entry name" value="neela_ferrous"/>
    <property type="match status" value="1"/>
</dbReference>
<dbReference type="Proteomes" id="UP000215086">
    <property type="component" value="Chromosome"/>
</dbReference>
<feature type="binding site" evidence="12">
    <location>
        <position position="29"/>
    </location>
    <ligand>
        <name>Fe cation</name>
        <dbReference type="ChEBI" id="CHEBI:24875"/>
        <label>1</label>
    </ligand>
</feature>
<evidence type="ECO:0000256" key="5">
    <source>
        <dbReference type="ARBA" id="ARBA00022448"/>
    </source>
</evidence>
<organism evidence="15 16">
    <name type="scientific">Thermogutta terrifontis</name>
    <dbReference type="NCBI Taxonomy" id="1331910"/>
    <lineage>
        <taxon>Bacteria</taxon>
        <taxon>Pseudomonadati</taxon>
        <taxon>Planctomycetota</taxon>
        <taxon>Planctomycetia</taxon>
        <taxon>Pirellulales</taxon>
        <taxon>Thermoguttaceae</taxon>
        <taxon>Thermogutta</taxon>
    </lineage>
</organism>
<feature type="binding site" evidence="12">
    <location>
        <position position="13"/>
    </location>
    <ligand>
        <name>Fe cation</name>
        <dbReference type="ChEBI" id="CHEBI:24875"/>
        <label>1</label>
    </ligand>
</feature>
<keyword evidence="6 12" id="KW-0479">Metal-binding</keyword>
<dbReference type="Pfam" id="PF01880">
    <property type="entry name" value="Desulfoferrodox"/>
    <property type="match status" value="1"/>
</dbReference>
<feature type="binding site" evidence="12">
    <location>
        <position position="69"/>
    </location>
    <ligand>
        <name>Fe cation</name>
        <dbReference type="ChEBI" id="CHEBI:24875"/>
        <label>2</label>
        <note>catalytic</note>
    </ligand>
</feature>
<dbReference type="GO" id="GO:0050605">
    <property type="term" value="F:superoxide reductase activity"/>
    <property type="evidence" value="ECO:0007669"/>
    <property type="project" value="UniProtKB-EC"/>
</dbReference>
<evidence type="ECO:0000313" key="15">
    <source>
        <dbReference type="EMBL" id="ASV73184.1"/>
    </source>
</evidence>
<dbReference type="PANTHER" id="PTHR36541:SF1">
    <property type="entry name" value="SUPEROXIDE REDUCTASE-RELATED"/>
    <property type="match status" value="1"/>
</dbReference>
<dbReference type="InterPro" id="IPR002742">
    <property type="entry name" value="Desulfoferrodoxin_Fe-bd_dom"/>
</dbReference>
<sequence length="126" mass="13999">MSDKHHLYRCEECGRIVEVVDAGRGTLTCCEMPMKHLVENTVDASKEKHVPVATREGSSFHVKVGSVPHPMTAEHLIEWVEVVTEEAVCRVELQPGQQPEVKLPATKGAATIRAYCNLHGLWKTDV</sequence>
<accession>A0A286RB43</accession>